<keyword evidence="10" id="KW-1185">Reference proteome</keyword>
<evidence type="ECO:0000256" key="3">
    <source>
        <dbReference type="ARBA" id="ARBA00022519"/>
    </source>
</evidence>
<dbReference type="HOGENOM" id="CLU_018765_0_1_6"/>
<evidence type="ECO:0000256" key="5">
    <source>
        <dbReference type="ARBA" id="ARBA00022989"/>
    </source>
</evidence>
<keyword evidence="6" id="KW-0472">Membrane</keyword>
<evidence type="ECO:0000313" key="10">
    <source>
        <dbReference type="Proteomes" id="UP000008871"/>
    </source>
</evidence>
<evidence type="ECO:0000313" key="9">
    <source>
        <dbReference type="EMBL" id="CAL17853.1"/>
    </source>
</evidence>
<dbReference type="eggNOG" id="COG3008">
    <property type="taxonomic scope" value="Bacteria"/>
</dbReference>
<dbReference type="EMBL" id="AM286690">
    <property type="protein sequence ID" value="CAL17853.1"/>
    <property type="molecule type" value="Genomic_DNA"/>
</dbReference>
<accession>Q0VLU5</accession>
<feature type="compositionally biased region" description="Polar residues" evidence="7">
    <location>
        <begin position="7"/>
        <end position="19"/>
    </location>
</feature>
<keyword evidence="4" id="KW-0812">Transmembrane</keyword>
<feature type="domain" description="Mce/MlaD" evidence="8">
    <location>
        <begin position="56"/>
        <end position="145"/>
    </location>
</feature>
<feature type="region of interest" description="Disordered" evidence="7">
    <location>
        <begin position="1"/>
        <end position="25"/>
    </location>
</feature>
<evidence type="ECO:0000256" key="6">
    <source>
        <dbReference type="ARBA" id="ARBA00023136"/>
    </source>
</evidence>
<evidence type="ECO:0000256" key="2">
    <source>
        <dbReference type="ARBA" id="ARBA00022475"/>
    </source>
</evidence>
<keyword evidence="5" id="KW-1133">Transmembrane helix</keyword>
<dbReference type="STRING" id="393595.ABO_2405"/>
<dbReference type="InterPro" id="IPR051800">
    <property type="entry name" value="PqiA-PqiB_transport"/>
</dbReference>
<dbReference type="AlphaFoldDB" id="Q0VLU5"/>
<dbReference type="Pfam" id="PF02470">
    <property type="entry name" value="MlaD"/>
    <property type="match status" value="2"/>
</dbReference>
<dbReference type="GO" id="GO:0005886">
    <property type="term" value="C:plasma membrane"/>
    <property type="evidence" value="ECO:0007669"/>
    <property type="project" value="UniProtKB-SubCell"/>
</dbReference>
<dbReference type="KEGG" id="abo:ABO_2405"/>
<keyword evidence="3" id="KW-0997">Cell inner membrane</keyword>
<keyword evidence="2" id="KW-1003">Cell membrane</keyword>
<gene>
    <name evidence="9" type="ordered locus">ABO_2405</name>
</gene>
<comment type="subcellular location">
    <subcellularLocation>
        <location evidence="1">Cell inner membrane</location>
    </subcellularLocation>
</comment>
<organism evidence="9 10">
    <name type="scientific">Alcanivorax borkumensis (strain ATCC 700651 / DSM 11573 / NCIMB 13689 / SK2)</name>
    <dbReference type="NCBI Taxonomy" id="393595"/>
    <lineage>
        <taxon>Bacteria</taxon>
        <taxon>Pseudomonadati</taxon>
        <taxon>Pseudomonadota</taxon>
        <taxon>Gammaproteobacteria</taxon>
        <taxon>Oceanospirillales</taxon>
        <taxon>Alcanivoracaceae</taxon>
        <taxon>Alcanivorax</taxon>
    </lineage>
</organism>
<reference evidence="9 10" key="1">
    <citation type="journal article" date="2006" name="Nat. Biotechnol.">
        <title>Genome sequence of the ubiquitous hydrocarbon-degrading marine bacterium Alcanivorax borkumensis.</title>
        <authorList>
            <person name="Schneiker S."/>
            <person name="Martins dos Santos V.A.P."/>
            <person name="Bartels D."/>
            <person name="Bekel T."/>
            <person name="Brecht M."/>
            <person name="Buhrmester J."/>
            <person name="Chernikova T.N."/>
            <person name="Denaro R."/>
            <person name="Ferrer M."/>
            <person name="Gertler C."/>
            <person name="Goesmann A."/>
            <person name="Golyshina O.V."/>
            <person name="Kaminski F."/>
            <person name="Khachane A.N."/>
            <person name="Lang S."/>
            <person name="Linke B."/>
            <person name="McHardy A.C."/>
            <person name="Meyer F."/>
            <person name="Nechitaylo T."/>
            <person name="Puehler A."/>
            <person name="Regenhardt D."/>
            <person name="Rupp O."/>
            <person name="Sabirova J.S."/>
            <person name="Selbitschka W."/>
            <person name="Yakimov M.M."/>
            <person name="Timmis K.N."/>
            <person name="Vorhoelter F.-J."/>
            <person name="Weidner S."/>
            <person name="Kaiser O."/>
            <person name="Golyshin P.N."/>
        </authorList>
    </citation>
    <scope>NUCLEOTIDE SEQUENCE [LARGE SCALE GENOMIC DNA]</scope>
    <source>
        <strain evidence="10">ATCC 700651 / DSM 11573 / NCIMB 13689 / SK2</strain>
    </source>
</reference>
<dbReference type="PANTHER" id="PTHR30462">
    <property type="entry name" value="INTERMEMBRANE TRANSPORT PROTEIN PQIB-RELATED"/>
    <property type="match status" value="1"/>
</dbReference>
<evidence type="ECO:0000259" key="8">
    <source>
        <dbReference type="Pfam" id="PF02470"/>
    </source>
</evidence>
<dbReference type="PANTHER" id="PTHR30462:SF0">
    <property type="entry name" value="INTERMEMBRANE TRANSPORT PROTEIN YEBT"/>
    <property type="match status" value="1"/>
</dbReference>
<proteinExistence type="predicted"/>
<evidence type="ECO:0000256" key="4">
    <source>
        <dbReference type="ARBA" id="ARBA00022692"/>
    </source>
</evidence>
<dbReference type="Proteomes" id="UP000008871">
    <property type="component" value="Chromosome"/>
</dbReference>
<evidence type="ECO:0000256" key="1">
    <source>
        <dbReference type="ARBA" id="ARBA00004533"/>
    </source>
</evidence>
<protein>
    <submittedName>
        <fullName evidence="9">PqiB family protein</fullName>
    </submittedName>
</protein>
<evidence type="ECO:0000256" key="7">
    <source>
        <dbReference type="SAM" id="MobiDB-lite"/>
    </source>
</evidence>
<name>Q0VLU5_ALCBS</name>
<feature type="domain" description="Mce/MlaD" evidence="8">
    <location>
        <begin position="168"/>
        <end position="227"/>
    </location>
</feature>
<dbReference type="InterPro" id="IPR003399">
    <property type="entry name" value="Mce/MlaD"/>
</dbReference>
<sequence length="297" mass="33109">MPFRPNNYGSKTLTEQTMDSPEVKHSRWPSPIWLVPLVSLLVAGWLLYDQLLQRDVQIEITFDNGAGIKPGVDLRYRGVPVGSVDKIVLSDDLNHVTVHASLNRDAEKLAREKSRFWIVEPELGIAGARNLDTLVSGKYIAVSPGEGEPVKEFDGLETPPEQQPNLGLRVTLVAKQLGSLKKGRHIYYRDVQVGTIGESELSQGGRFVEVQAIIEPKYTRLVRSNTRFWNSSGLSVDVGLFKGAQIQASSLENLLRGGISFATPTEAGPLAKEGERFDLYSQPEDDWQEWAPIMKWK</sequence>